<feature type="region of interest" description="Disordered" evidence="19">
    <location>
        <begin position="988"/>
        <end position="1011"/>
    </location>
</feature>
<dbReference type="InterPro" id="IPR008271">
    <property type="entry name" value="Ser/Thr_kinase_AS"/>
</dbReference>
<dbReference type="InterPro" id="IPR011009">
    <property type="entry name" value="Kinase-like_dom_sf"/>
</dbReference>
<comment type="catalytic activity">
    <reaction evidence="18">
        <text>L-seryl-[protein] + ATP = O-phospho-L-seryl-[protein] + ADP + H(+)</text>
        <dbReference type="Rhea" id="RHEA:17989"/>
        <dbReference type="Rhea" id="RHEA-COMP:9863"/>
        <dbReference type="Rhea" id="RHEA-COMP:11604"/>
        <dbReference type="ChEBI" id="CHEBI:15378"/>
        <dbReference type="ChEBI" id="CHEBI:29999"/>
        <dbReference type="ChEBI" id="CHEBI:30616"/>
        <dbReference type="ChEBI" id="CHEBI:83421"/>
        <dbReference type="ChEBI" id="CHEBI:456216"/>
        <dbReference type="EC" id="2.7.11.1"/>
    </reaction>
</comment>
<dbReference type="Gene3D" id="2.60.120.430">
    <property type="entry name" value="Galactose-binding lectin"/>
    <property type="match status" value="1"/>
</dbReference>
<dbReference type="InterPro" id="IPR000719">
    <property type="entry name" value="Prot_kinase_dom"/>
</dbReference>
<keyword evidence="8 21" id="KW-0732">Signal</keyword>
<dbReference type="Pfam" id="PF11721">
    <property type="entry name" value="Malectin"/>
    <property type="match status" value="1"/>
</dbReference>
<comment type="catalytic activity">
    <reaction evidence="17">
        <text>L-threonyl-[protein] + ATP = O-phospho-L-threonyl-[protein] + ADP + H(+)</text>
        <dbReference type="Rhea" id="RHEA:46608"/>
        <dbReference type="Rhea" id="RHEA-COMP:11060"/>
        <dbReference type="Rhea" id="RHEA-COMP:11605"/>
        <dbReference type="ChEBI" id="CHEBI:15378"/>
        <dbReference type="ChEBI" id="CHEBI:30013"/>
        <dbReference type="ChEBI" id="CHEBI:30616"/>
        <dbReference type="ChEBI" id="CHEBI:61977"/>
        <dbReference type="ChEBI" id="CHEBI:456216"/>
        <dbReference type="EC" id="2.7.11.1"/>
    </reaction>
</comment>
<comment type="caution">
    <text evidence="23">The sequence shown here is derived from an EMBL/GenBank/DDBJ whole genome shotgun (WGS) entry which is preliminary data.</text>
</comment>
<evidence type="ECO:0000313" key="23">
    <source>
        <dbReference type="EMBL" id="KAL0910557.1"/>
    </source>
</evidence>
<evidence type="ECO:0000256" key="14">
    <source>
        <dbReference type="ARBA" id="ARBA00023136"/>
    </source>
</evidence>
<dbReference type="FunFam" id="2.60.120.430:FF:000004">
    <property type="entry name" value="Putative leucine-rich repeat receptor-like serine/threonine-protein kinase"/>
    <property type="match status" value="1"/>
</dbReference>
<dbReference type="EC" id="2.7.11.1" evidence="2"/>
<feature type="chain" id="PRO_5044765668" description="non-specific serine/threonine protein kinase" evidence="21">
    <location>
        <begin position="25"/>
        <end position="1011"/>
    </location>
</feature>
<dbReference type="Proteomes" id="UP001552299">
    <property type="component" value="Unassembled WGS sequence"/>
</dbReference>
<dbReference type="InterPro" id="IPR055414">
    <property type="entry name" value="LRR_R13L4/SHOC2-like"/>
</dbReference>
<dbReference type="FunFam" id="3.80.10.10:FF:000452">
    <property type="entry name" value="Probable LRR receptor-like serine/threonine-protein kinase RFK1"/>
    <property type="match status" value="1"/>
</dbReference>
<keyword evidence="6" id="KW-0808">Transferase</keyword>
<keyword evidence="7 20" id="KW-0812">Transmembrane</keyword>
<dbReference type="GO" id="GO:0005524">
    <property type="term" value="F:ATP binding"/>
    <property type="evidence" value="ECO:0007669"/>
    <property type="project" value="UniProtKB-KW"/>
</dbReference>
<keyword evidence="13 20" id="KW-1133">Transmembrane helix</keyword>
<dbReference type="CDD" id="cd14066">
    <property type="entry name" value="STKc_IRAK"/>
    <property type="match status" value="1"/>
</dbReference>
<evidence type="ECO:0000256" key="6">
    <source>
        <dbReference type="ARBA" id="ARBA00022679"/>
    </source>
</evidence>
<reference evidence="23 24" key="1">
    <citation type="journal article" date="2024" name="Plant Biotechnol. J.">
        <title>Dendrobium thyrsiflorum genome and its molecular insights into genes involved in important horticultural traits.</title>
        <authorList>
            <person name="Chen B."/>
            <person name="Wang J.Y."/>
            <person name="Zheng P.J."/>
            <person name="Li K.L."/>
            <person name="Liang Y.M."/>
            <person name="Chen X.F."/>
            <person name="Zhang C."/>
            <person name="Zhao X."/>
            <person name="He X."/>
            <person name="Zhang G.Q."/>
            <person name="Liu Z.J."/>
            <person name="Xu Q."/>
        </authorList>
    </citation>
    <scope>NUCLEOTIDE SEQUENCE [LARGE SCALE GENOMIC DNA]</scope>
    <source>
        <strain evidence="23">GZMU011</strain>
    </source>
</reference>
<dbReference type="InterPro" id="IPR001611">
    <property type="entry name" value="Leu-rich_rpt"/>
</dbReference>
<evidence type="ECO:0000256" key="1">
    <source>
        <dbReference type="ARBA" id="ARBA00004479"/>
    </source>
</evidence>
<dbReference type="SMART" id="SM00220">
    <property type="entry name" value="S_TKc"/>
    <property type="match status" value="1"/>
</dbReference>
<proteinExistence type="predicted"/>
<protein>
    <recommendedName>
        <fullName evidence="2">non-specific serine/threonine protein kinase</fullName>
        <ecNumber evidence="2">2.7.11.1</ecNumber>
    </recommendedName>
</protein>
<dbReference type="PANTHER" id="PTHR48006:SF68">
    <property type="entry name" value="PROTEIN KINASE DOMAIN-CONTAINING PROTEIN"/>
    <property type="match status" value="1"/>
</dbReference>
<keyword evidence="10" id="KW-0547">Nucleotide-binding</keyword>
<evidence type="ECO:0000256" key="19">
    <source>
        <dbReference type="SAM" id="MobiDB-lite"/>
    </source>
</evidence>
<keyword evidence="4" id="KW-0597">Phosphoprotein</keyword>
<dbReference type="FunFam" id="3.80.10.10:FF:000433">
    <property type="entry name" value="Putative LRR receptor-like serine/threonine-protein kinase isoform A"/>
    <property type="match status" value="1"/>
</dbReference>
<dbReference type="GO" id="GO:0004674">
    <property type="term" value="F:protein serine/threonine kinase activity"/>
    <property type="evidence" value="ECO:0007669"/>
    <property type="project" value="UniProtKB-KW"/>
</dbReference>
<evidence type="ECO:0000256" key="16">
    <source>
        <dbReference type="ARBA" id="ARBA00023180"/>
    </source>
</evidence>
<organism evidence="23 24">
    <name type="scientific">Dendrobium thyrsiflorum</name>
    <name type="common">Pinecone-like raceme dendrobium</name>
    <name type="synonym">Orchid</name>
    <dbReference type="NCBI Taxonomy" id="117978"/>
    <lineage>
        <taxon>Eukaryota</taxon>
        <taxon>Viridiplantae</taxon>
        <taxon>Streptophyta</taxon>
        <taxon>Embryophyta</taxon>
        <taxon>Tracheophyta</taxon>
        <taxon>Spermatophyta</taxon>
        <taxon>Magnoliopsida</taxon>
        <taxon>Liliopsida</taxon>
        <taxon>Asparagales</taxon>
        <taxon>Orchidaceae</taxon>
        <taxon>Epidendroideae</taxon>
        <taxon>Malaxideae</taxon>
        <taxon>Dendrobiinae</taxon>
        <taxon>Dendrobium</taxon>
    </lineage>
</organism>
<evidence type="ECO:0000256" key="21">
    <source>
        <dbReference type="SAM" id="SignalP"/>
    </source>
</evidence>
<name>A0ABD0UJM0_DENTH</name>
<dbReference type="Pfam" id="PF13855">
    <property type="entry name" value="LRR_8"/>
    <property type="match status" value="1"/>
</dbReference>
<evidence type="ECO:0000256" key="11">
    <source>
        <dbReference type="ARBA" id="ARBA00022777"/>
    </source>
</evidence>
<evidence type="ECO:0000256" key="10">
    <source>
        <dbReference type="ARBA" id="ARBA00022741"/>
    </source>
</evidence>
<comment type="subcellular location">
    <subcellularLocation>
        <location evidence="1">Membrane</location>
        <topology evidence="1">Single-pass type I membrane protein</topology>
    </subcellularLocation>
</comment>
<dbReference type="GO" id="GO:0016020">
    <property type="term" value="C:membrane"/>
    <property type="evidence" value="ECO:0007669"/>
    <property type="project" value="UniProtKB-SubCell"/>
</dbReference>
<evidence type="ECO:0000256" key="5">
    <source>
        <dbReference type="ARBA" id="ARBA00022614"/>
    </source>
</evidence>
<dbReference type="Gene3D" id="1.10.510.10">
    <property type="entry name" value="Transferase(Phosphotransferase) domain 1"/>
    <property type="match status" value="1"/>
</dbReference>
<feature type="transmembrane region" description="Helical" evidence="20">
    <location>
        <begin position="616"/>
        <end position="636"/>
    </location>
</feature>
<dbReference type="Gene3D" id="3.30.200.20">
    <property type="entry name" value="Phosphorylase Kinase, domain 1"/>
    <property type="match status" value="1"/>
</dbReference>
<dbReference type="SUPFAM" id="SSF52058">
    <property type="entry name" value="L domain-like"/>
    <property type="match status" value="1"/>
</dbReference>
<keyword evidence="14 20" id="KW-0472">Membrane</keyword>
<evidence type="ECO:0000256" key="8">
    <source>
        <dbReference type="ARBA" id="ARBA00022729"/>
    </source>
</evidence>
<dbReference type="FunFam" id="3.30.200.20:FF:000217">
    <property type="entry name" value="probable LRR receptor-like serine/threonine-protein kinase At1g53430"/>
    <property type="match status" value="1"/>
</dbReference>
<gene>
    <name evidence="23" type="ORF">M5K25_021551</name>
</gene>
<keyword evidence="9" id="KW-0677">Repeat</keyword>
<dbReference type="SUPFAM" id="SSF56112">
    <property type="entry name" value="Protein kinase-like (PK-like)"/>
    <property type="match status" value="1"/>
</dbReference>
<evidence type="ECO:0000256" key="17">
    <source>
        <dbReference type="ARBA" id="ARBA00047899"/>
    </source>
</evidence>
<dbReference type="PROSITE" id="PS00108">
    <property type="entry name" value="PROTEIN_KINASE_ST"/>
    <property type="match status" value="1"/>
</dbReference>
<evidence type="ECO:0000256" key="13">
    <source>
        <dbReference type="ARBA" id="ARBA00022989"/>
    </source>
</evidence>
<dbReference type="AlphaFoldDB" id="A0ABD0UJM0"/>
<evidence type="ECO:0000256" key="15">
    <source>
        <dbReference type="ARBA" id="ARBA00023170"/>
    </source>
</evidence>
<dbReference type="InterPro" id="IPR032675">
    <property type="entry name" value="LRR_dom_sf"/>
</dbReference>
<keyword evidence="11" id="KW-0418">Kinase</keyword>
<keyword evidence="3" id="KW-0723">Serine/threonine-protein kinase</keyword>
<dbReference type="Gene3D" id="3.80.10.10">
    <property type="entry name" value="Ribonuclease Inhibitor"/>
    <property type="match status" value="3"/>
</dbReference>
<dbReference type="PROSITE" id="PS50011">
    <property type="entry name" value="PROTEIN_KINASE_DOM"/>
    <property type="match status" value="1"/>
</dbReference>
<dbReference type="InterPro" id="IPR021720">
    <property type="entry name" value="Malectin_dom"/>
</dbReference>
<sequence length="1011" mass="111692">MGVLNPLHFALFFLVLSMELGVQAYGAAVLSSDEVRVLKKIAQKIGNNGWDFSEDPCSGEGSWHMANATMTIANGIDCDCSFNGNSTCHVTEISIKSQNFSGALPAEFGDLRYLQLLDLTRNLFDGSVPEAWSKLPLINLTLMGNQLSGPFPQFLTQMTTLKTLNMEGNRFSGTIPQELGNLINLEKLTIASNGFTGELPETLAKLTNLTDLRISDNNFSGKIPDFISKFTQLNRLEILGSYLDGPIPSGIASLTNLVDLRITDLRGNWSAFPRVSEMKSLKRLILRNCSIHGVIPPELANLDNLKVLDLSFNKLTGGIPDTFGGLNKKVDFMFLTGNTLTGMIPSWILNRRDKNLDISRNNFSIGKSGPTECSEEGSVNLVESCGAEEDNKTIVNPCLRRNFPCAALKYISSLHINCGGRVTVINGTTYQADREEGGASMFYLGQNWAFSSTGYFMDDDVSSDNYIATNTSVLSMPNADLYTEARISPLSLTYYGLCMFTGPYTVELHFAETVFHGDNTFASLGKRSFNVFIQGKMVLEEFNIERAAGGPGKAIKMTFNASVTDHTLKIEFYWAGKGTQAVPNRGVYGPLISAISVTPNFDPPRDHTGLTKATKIIIGISAFVFSLILLALVLWWRKRCIEPNSMNKDLPTGLFTLRQIKVATRNFDPTNKVGEGGFGPVYKGLLSDGTVIAVKQLSSRSRQGNREFVNEIGMISALQHPNLVKLYGCCVEANQLLLVYEYMENNCLSRALFGTDPRSRIHLDWPTRCNICIDIARGLAYLHEESRLKIVHRDIKASNVLLDKYLNAKISDFGLAKLYEDDRTHVSTKIAGTVGYMAPEYAMRGHLSVKADVYSFGVVALEIVTGKSNTSYRPKEEFVYLLDWACVLKEKGELLELVDTNLGSEYSEEEANLLLNVAILCTNASPSLRPTMSQVVSLLEGRTPIQPMLLLSSFSDDSSNGIRRTFWEKPMELREIASVNTLVDSSVTTSAPEYDEEDSFLDEFPKHSTVE</sequence>
<dbReference type="FunFam" id="3.80.10.10:FF:000041">
    <property type="entry name" value="LRR receptor-like serine/threonine-protein kinase ERECTA"/>
    <property type="match status" value="1"/>
</dbReference>
<dbReference type="PANTHER" id="PTHR48006">
    <property type="entry name" value="LEUCINE-RICH REPEAT-CONTAINING PROTEIN DDB_G0281931-RELATED"/>
    <property type="match status" value="1"/>
</dbReference>
<evidence type="ECO:0000256" key="9">
    <source>
        <dbReference type="ARBA" id="ARBA00022737"/>
    </source>
</evidence>
<evidence type="ECO:0000256" key="7">
    <source>
        <dbReference type="ARBA" id="ARBA00022692"/>
    </source>
</evidence>
<keyword evidence="24" id="KW-1185">Reference proteome</keyword>
<feature type="signal peptide" evidence="21">
    <location>
        <begin position="1"/>
        <end position="24"/>
    </location>
</feature>
<dbReference type="FunFam" id="1.10.510.10:FF:000044">
    <property type="entry name" value="Putative LRR receptor-like serine/threonine-protein kinase"/>
    <property type="match status" value="1"/>
</dbReference>
<feature type="domain" description="Protein kinase" evidence="22">
    <location>
        <begin position="667"/>
        <end position="949"/>
    </location>
</feature>
<keyword evidence="12" id="KW-0067">ATP-binding</keyword>
<evidence type="ECO:0000256" key="2">
    <source>
        <dbReference type="ARBA" id="ARBA00012513"/>
    </source>
</evidence>
<keyword evidence="5" id="KW-0433">Leucine-rich repeat</keyword>
<keyword evidence="16" id="KW-0325">Glycoprotein</keyword>
<evidence type="ECO:0000256" key="18">
    <source>
        <dbReference type="ARBA" id="ARBA00048679"/>
    </source>
</evidence>
<dbReference type="Pfam" id="PF07714">
    <property type="entry name" value="PK_Tyr_Ser-Thr"/>
    <property type="match status" value="1"/>
</dbReference>
<evidence type="ECO:0000256" key="20">
    <source>
        <dbReference type="SAM" id="Phobius"/>
    </source>
</evidence>
<accession>A0ABD0UJM0</accession>
<dbReference type="InterPro" id="IPR051824">
    <property type="entry name" value="LRR_Rcpt-Like_S/T_Kinase"/>
</dbReference>
<evidence type="ECO:0000256" key="3">
    <source>
        <dbReference type="ARBA" id="ARBA00022527"/>
    </source>
</evidence>
<dbReference type="Pfam" id="PF23598">
    <property type="entry name" value="LRR_14"/>
    <property type="match status" value="1"/>
</dbReference>
<evidence type="ECO:0000256" key="4">
    <source>
        <dbReference type="ARBA" id="ARBA00022553"/>
    </source>
</evidence>
<dbReference type="InterPro" id="IPR001245">
    <property type="entry name" value="Ser-Thr/Tyr_kinase_cat_dom"/>
</dbReference>
<evidence type="ECO:0000259" key="22">
    <source>
        <dbReference type="PROSITE" id="PS50011"/>
    </source>
</evidence>
<dbReference type="EMBL" id="JANQDX010000016">
    <property type="protein sequence ID" value="KAL0910557.1"/>
    <property type="molecule type" value="Genomic_DNA"/>
</dbReference>
<evidence type="ECO:0000256" key="12">
    <source>
        <dbReference type="ARBA" id="ARBA00022840"/>
    </source>
</evidence>
<evidence type="ECO:0000313" key="24">
    <source>
        <dbReference type="Proteomes" id="UP001552299"/>
    </source>
</evidence>
<keyword evidence="15" id="KW-0675">Receptor</keyword>